<keyword evidence="8" id="KW-1185">Reference proteome</keyword>
<dbReference type="Proteomes" id="UP001473302">
    <property type="component" value="Unassembled WGS sequence"/>
</dbReference>
<keyword evidence="2" id="KW-0963">Cytoplasm</keyword>
<evidence type="ECO:0000256" key="4">
    <source>
        <dbReference type="SAM" id="Coils"/>
    </source>
</evidence>
<proteinExistence type="predicted"/>
<gene>
    <name evidence="7" type="ORF">MFLAVUS_009431</name>
</gene>
<dbReference type="PANTHER" id="PTHR18947">
    <property type="entry name" value="HOOK PROTEINS"/>
    <property type="match status" value="1"/>
</dbReference>
<dbReference type="PANTHER" id="PTHR18947:SF28">
    <property type="entry name" value="GIRDIN, ISOFORM A"/>
    <property type="match status" value="1"/>
</dbReference>
<keyword evidence="3 4" id="KW-0175">Coiled coil</keyword>
<feature type="domain" description="Hook C-terminal" evidence="5">
    <location>
        <begin position="222"/>
        <end position="438"/>
    </location>
</feature>
<evidence type="ECO:0000259" key="5">
    <source>
        <dbReference type="Pfam" id="PF05622"/>
    </source>
</evidence>
<name>A0ABP9Z9W8_9FUNG</name>
<evidence type="ECO:0000259" key="6">
    <source>
        <dbReference type="Pfam" id="PF19047"/>
    </source>
</evidence>
<protein>
    <submittedName>
        <fullName evidence="7">Uncharacterized protein</fullName>
    </submittedName>
</protein>
<evidence type="ECO:0000256" key="2">
    <source>
        <dbReference type="ARBA" id="ARBA00022490"/>
    </source>
</evidence>
<organism evidence="7 8">
    <name type="scientific">Mucor flavus</name>
    <dbReference type="NCBI Taxonomy" id="439312"/>
    <lineage>
        <taxon>Eukaryota</taxon>
        <taxon>Fungi</taxon>
        <taxon>Fungi incertae sedis</taxon>
        <taxon>Mucoromycota</taxon>
        <taxon>Mucoromycotina</taxon>
        <taxon>Mucoromycetes</taxon>
        <taxon>Mucorales</taxon>
        <taxon>Mucorineae</taxon>
        <taxon>Mucoraceae</taxon>
        <taxon>Mucor</taxon>
    </lineage>
</organism>
<evidence type="ECO:0000313" key="7">
    <source>
        <dbReference type="EMBL" id="GAA5815912.1"/>
    </source>
</evidence>
<reference evidence="7 8" key="1">
    <citation type="submission" date="2024-04" db="EMBL/GenBank/DDBJ databases">
        <title>genome sequences of Mucor flavus KT1a and Helicostylum pulchrum KT1b strains isolated from the surface of a dry-aged beef.</title>
        <authorList>
            <person name="Toyotome T."/>
            <person name="Hosono M."/>
            <person name="Torimaru M."/>
            <person name="Fukuda K."/>
            <person name="Mikami N."/>
        </authorList>
    </citation>
    <scope>NUCLEOTIDE SEQUENCE [LARGE SCALE GENOMIC DNA]</scope>
    <source>
        <strain evidence="7 8">KT1a</strain>
    </source>
</reference>
<accession>A0ABP9Z9W8</accession>
<evidence type="ECO:0000256" key="1">
    <source>
        <dbReference type="ARBA" id="ARBA00004496"/>
    </source>
</evidence>
<dbReference type="Pfam" id="PF19047">
    <property type="entry name" value="HOOK_N"/>
    <property type="match status" value="1"/>
</dbReference>
<dbReference type="CDD" id="cd22211">
    <property type="entry name" value="HkD_SF"/>
    <property type="match status" value="1"/>
</dbReference>
<feature type="domain" description="HOOK N-terminal" evidence="6">
    <location>
        <begin position="12"/>
        <end position="151"/>
    </location>
</feature>
<dbReference type="Pfam" id="PF05622">
    <property type="entry name" value="HOOK"/>
    <property type="match status" value="1"/>
</dbReference>
<dbReference type="SUPFAM" id="SSF116907">
    <property type="entry name" value="Hook domain"/>
    <property type="match status" value="1"/>
</dbReference>
<dbReference type="InterPro" id="IPR043936">
    <property type="entry name" value="HOOK_N"/>
</dbReference>
<dbReference type="EMBL" id="BAABUK010000028">
    <property type="protein sequence ID" value="GAA5815912.1"/>
    <property type="molecule type" value="Genomic_DNA"/>
</dbReference>
<evidence type="ECO:0000256" key="3">
    <source>
        <dbReference type="ARBA" id="ARBA00023054"/>
    </source>
</evidence>
<feature type="coiled-coil region" evidence="4">
    <location>
        <begin position="393"/>
        <end position="420"/>
    </location>
</feature>
<dbReference type="Gene3D" id="1.10.418.10">
    <property type="entry name" value="Calponin-like domain"/>
    <property type="match status" value="1"/>
</dbReference>
<feature type="coiled-coil region" evidence="4">
    <location>
        <begin position="659"/>
        <end position="745"/>
    </location>
</feature>
<dbReference type="InterPro" id="IPR008636">
    <property type="entry name" value="Hook_C"/>
</dbReference>
<dbReference type="InterPro" id="IPR036872">
    <property type="entry name" value="CH_dom_sf"/>
</dbReference>
<sequence>MTFSRMEAAMEDAFVEWINTFECKSYPIDTVVELADGVVLSDILSDIDSKWFKQITSTESGGNWVVRFNNQKKLHKLITRYFEDVVGQDPELLPSVNLTSIAKDADLHELLLMCQLVIAIAVQSDNNKMYIEMIQSLTQKSQHALMVSIEEVMNHFNTEPDYAANPRLSYLSGGSAGSIMTSSKLEDMPYRYQLEFEKILLEKKQFESSHSQLLNEFDELRDRFEDLLTEKEDLKTRLQDMDQAIMQANNTGKADYVMRTEIDHLKQDLERSEDRRQETEMMMENHLSSINELKRKVDELTEQADEASSLRDQLEEYRHTTEKMYRMENTLEKYKRKMEESSDLKRQIKALEDQNSSLLERSHQVEDEYRKVLAFKTLMDSYKEQVHQLEYGNREILREKQRLDEELRNMADNCAYLETDRDRNMEQVQLLEEHIKEMELGGGTTLDKVVSHRASVVIEDGLLEEVGNTMEENMKKANVTELRLTIGRLQRQIKEMEVKAPADALAEEAEAMKTHKEQLQKDYENVLTERNRLRDELSQIRNGIPDSLLNQTQTIMAFRSRILDLEKESTNLKESTVQLEKIVSEGTHTISKDSACLLNFEKEHAKIQDRINRLEDITKMQLHDINRMLVEANYLNGVNNNREEDESFTDRPGLSDRDLEVIKEQNASLQIHVLHLQEEINETQGKIRKVRDMIKLYNQLLQEMTARFSNIRKSDEPNGLSGRSLRTKEEEYDLLKKQIHDVRLQSKKEQQLIISSWYDHVRRNHRDASSFSIRSAPSSWLGRQRKALDVHLRQRLC</sequence>
<feature type="coiled-coil region" evidence="4">
    <location>
        <begin position="479"/>
        <end position="543"/>
    </location>
</feature>
<comment type="subcellular location">
    <subcellularLocation>
        <location evidence="1">Cytoplasm</location>
    </subcellularLocation>
</comment>
<evidence type="ECO:0000313" key="8">
    <source>
        <dbReference type="Proteomes" id="UP001473302"/>
    </source>
</evidence>
<comment type="caution">
    <text evidence="7">The sequence shown here is derived from an EMBL/GenBank/DDBJ whole genome shotgun (WGS) entry which is preliminary data.</text>
</comment>
<feature type="coiled-coil region" evidence="4">
    <location>
        <begin position="203"/>
        <end position="368"/>
    </location>
</feature>